<dbReference type="GO" id="GO:0006400">
    <property type="term" value="P:tRNA modification"/>
    <property type="evidence" value="ECO:0007669"/>
    <property type="project" value="TreeGrafter"/>
</dbReference>
<dbReference type="Gene3D" id="3.40.50.300">
    <property type="entry name" value="P-loop containing nucleotide triphosphate hydrolases"/>
    <property type="match status" value="1"/>
</dbReference>
<accession>A0A0D5YXJ9</accession>
<dbReference type="InterPro" id="IPR039657">
    <property type="entry name" value="Dimethylallyltransferase"/>
</dbReference>
<evidence type="ECO:0000256" key="9">
    <source>
        <dbReference type="ARBA" id="ARBA00049563"/>
    </source>
</evidence>
<dbReference type="EC" id="2.5.1.75" evidence="10"/>
<sequence>MAKKILVCIIGPTGIGKTRLAIALAQHYDTEILSADSRQFYKEMTIGTAVPTTDELSAAPHHFIQHKSIFEAYTVGDFERDALAKLTELYKKKDFVIMAGGSALYVDAVVKGLDDFPEIDPKIRKALVTALNEKGLAHLQEELKERDPKYYRSVDLQNPQRLIRALEVCMATGQPYSSFRNQKKVVRPFKSFYVGLRADRETIYDRINQRVDQMMADGLLKEAKSLYAHRELNALQTVGYKELFDYLDGTATLAEAVAEIKKNTRRFAKRQLTWYRKKPSILWVDYDMSTDEIVAKLNHKIATES</sequence>
<dbReference type="InterPro" id="IPR018022">
    <property type="entry name" value="IPT"/>
</dbReference>
<dbReference type="InterPro" id="IPR027417">
    <property type="entry name" value="P-loop_NTPase"/>
</dbReference>
<feature type="region of interest" description="Interaction with substrate tRNA" evidence="10">
    <location>
        <begin position="36"/>
        <end position="39"/>
    </location>
</feature>
<evidence type="ECO:0000256" key="1">
    <source>
        <dbReference type="ARBA" id="ARBA00001946"/>
    </source>
</evidence>
<dbReference type="Pfam" id="PF01715">
    <property type="entry name" value="IPPT"/>
    <property type="match status" value="1"/>
</dbReference>
<feature type="site" description="Interaction with substrate tRNA" evidence="10">
    <location>
        <position position="124"/>
    </location>
</feature>
<dbReference type="PATRIC" id="fig|516051.4.peg.3101"/>
<comment type="cofactor">
    <cofactor evidence="1 10">
        <name>Mg(2+)</name>
        <dbReference type="ChEBI" id="CHEBI:18420"/>
    </cofactor>
</comment>
<dbReference type="GO" id="GO:0005524">
    <property type="term" value="F:ATP binding"/>
    <property type="evidence" value="ECO:0007669"/>
    <property type="project" value="UniProtKB-UniRule"/>
</dbReference>
<dbReference type="KEGG" id="mlt:VC82_3024"/>
<keyword evidence="8 10" id="KW-0460">Magnesium</keyword>
<comment type="caution">
    <text evidence="10">Lacks conserved residue(s) required for the propagation of feature annotation.</text>
</comment>
<evidence type="ECO:0000256" key="10">
    <source>
        <dbReference type="HAMAP-Rule" id="MF_00185"/>
    </source>
</evidence>
<evidence type="ECO:0000256" key="8">
    <source>
        <dbReference type="ARBA" id="ARBA00022842"/>
    </source>
</evidence>
<dbReference type="PANTHER" id="PTHR11088">
    <property type="entry name" value="TRNA DIMETHYLALLYLTRANSFERASE"/>
    <property type="match status" value="1"/>
</dbReference>
<feature type="region of interest" description="Interaction with substrate tRNA" evidence="10">
    <location>
        <begin position="160"/>
        <end position="164"/>
    </location>
</feature>
<name>A0A0D5YXJ9_9FLAO</name>
<comment type="similarity">
    <text evidence="3 10 13">Belongs to the IPP transferase family.</text>
</comment>
<dbReference type="AlphaFoldDB" id="A0A0D5YXJ9"/>
<comment type="catalytic activity">
    <reaction evidence="9 10 11">
        <text>adenosine(37) in tRNA + dimethylallyl diphosphate = N(6)-dimethylallyladenosine(37) in tRNA + diphosphate</text>
        <dbReference type="Rhea" id="RHEA:26482"/>
        <dbReference type="Rhea" id="RHEA-COMP:10162"/>
        <dbReference type="Rhea" id="RHEA-COMP:10375"/>
        <dbReference type="ChEBI" id="CHEBI:33019"/>
        <dbReference type="ChEBI" id="CHEBI:57623"/>
        <dbReference type="ChEBI" id="CHEBI:74411"/>
        <dbReference type="ChEBI" id="CHEBI:74415"/>
        <dbReference type="EC" id="2.5.1.75"/>
    </reaction>
</comment>
<gene>
    <name evidence="10" type="primary">miaA</name>
    <name evidence="14" type="ORF">VC82_3024</name>
</gene>
<dbReference type="HAMAP" id="MF_00185">
    <property type="entry name" value="IPP_trans"/>
    <property type="match status" value="1"/>
</dbReference>
<evidence type="ECO:0000256" key="3">
    <source>
        <dbReference type="ARBA" id="ARBA00005842"/>
    </source>
</evidence>
<dbReference type="HOGENOM" id="CLU_032616_0_1_10"/>
<keyword evidence="6 10" id="KW-0547">Nucleotide-binding</keyword>
<protein>
    <recommendedName>
        <fullName evidence="10">tRNA dimethylallyltransferase</fullName>
        <ecNumber evidence="10">2.5.1.75</ecNumber>
    </recommendedName>
    <alternativeName>
        <fullName evidence="10">Dimethylallyl diphosphate:tRNA dimethylallyltransferase</fullName>
        <shortName evidence="10">DMAPP:tRNA dimethylallyltransferase</shortName>
        <shortName evidence="10">DMATase</shortName>
    </alternativeName>
    <alternativeName>
        <fullName evidence="10">Isopentenyl-diphosphate:tRNA isopentenyltransferase</fullName>
        <shortName evidence="10">IPP transferase</shortName>
        <shortName evidence="10">IPPT</shortName>
        <shortName evidence="10">IPTase</shortName>
    </alternativeName>
</protein>
<keyword evidence="15" id="KW-1185">Reference proteome</keyword>
<feature type="binding site" evidence="10">
    <location>
        <begin position="11"/>
        <end position="18"/>
    </location>
    <ligand>
        <name>ATP</name>
        <dbReference type="ChEBI" id="CHEBI:30616"/>
    </ligand>
</feature>
<evidence type="ECO:0000256" key="13">
    <source>
        <dbReference type="RuleBase" id="RU003785"/>
    </source>
</evidence>
<keyword evidence="5 10" id="KW-0819">tRNA processing</keyword>
<keyword evidence="4 10" id="KW-0808">Transferase</keyword>
<dbReference type="NCBIfam" id="TIGR00174">
    <property type="entry name" value="miaA"/>
    <property type="match status" value="1"/>
</dbReference>
<dbReference type="SUPFAM" id="SSF52540">
    <property type="entry name" value="P-loop containing nucleoside triphosphate hydrolases"/>
    <property type="match status" value="2"/>
</dbReference>
<comment type="subunit">
    <text evidence="10">Monomer.</text>
</comment>
<proteinExistence type="inferred from homology"/>
<feature type="site" description="Interaction with substrate tRNA" evidence="10">
    <location>
        <position position="102"/>
    </location>
</feature>
<dbReference type="PANTHER" id="PTHR11088:SF60">
    <property type="entry name" value="TRNA DIMETHYLALLYLTRANSFERASE"/>
    <property type="match status" value="1"/>
</dbReference>
<dbReference type="GO" id="GO:0052381">
    <property type="term" value="F:tRNA dimethylallyltransferase activity"/>
    <property type="evidence" value="ECO:0007669"/>
    <property type="project" value="UniProtKB-UniRule"/>
</dbReference>
<evidence type="ECO:0000256" key="12">
    <source>
        <dbReference type="RuleBase" id="RU003784"/>
    </source>
</evidence>
<organism evidence="14 15">
    <name type="scientific">Flagellimonas lutaonensis</name>
    <dbReference type="NCBI Taxonomy" id="516051"/>
    <lineage>
        <taxon>Bacteria</taxon>
        <taxon>Pseudomonadati</taxon>
        <taxon>Bacteroidota</taxon>
        <taxon>Flavobacteriia</taxon>
        <taxon>Flavobacteriales</taxon>
        <taxon>Flavobacteriaceae</taxon>
        <taxon>Flagellimonas</taxon>
    </lineage>
</organism>
<evidence type="ECO:0000313" key="14">
    <source>
        <dbReference type="EMBL" id="AKA36568.1"/>
    </source>
</evidence>
<evidence type="ECO:0000256" key="7">
    <source>
        <dbReference type="ARBA" id="ARBA00022840"/>
    </source>
</evidence>
<keyword evidence="7 10" id="KW-0067">ATP-binding</keyword>
<evidence type="ECO:0000256" key="11">
    <source>
        <dbReference type="RuleBase" id="RU003783"/>
    </source>
</evidence>
<comment type="function">
    <text evidence="2 10 12">Catalyzes the transfer of a dimethylallyl group onto the adenine at position 37 in tRNAs that read codons beginning with uridine, leading to the formation of N6-(dimethylallyl)adenosine (i(6)A).</text>
</comment>
<evidence type="ECO:0000256" key="6">
    <source>
        <dbReference type="ARBA" id="ARBA00022741"/>
    </source>
</evidence>
<dbReference type="OrthoDB" id="9776390at2"/>
<dbReference type="Gene3D" id="1.10.20.140">
    <property type="match status" value="1"/>
</dbReference>
<evidence type="ECO:0000256" key="5">
    <source>
        <dbReference type="ARBA" id="ARBA00022694"/>
    </source>
</evidence>
<evidence type="ECO:0000256" key="2">
    <source>
        <dbReference type="ARBA" id="ARBA00003213"/>
    </source>
</evidence>
<evidence type="ECO:0000256" key="4">
    <source>
        <dbReference type="ARBA" id="ARBA00022679"/>
    </source>
</evidence>
<dbReference type="Proteomes" id="UP000032726">
    <property type="component" value="Chromosome"/>
</dbReference>
<feature type="binding site" evidence="10">
    <location>
        <begin position="13"/>
        <end position="18"/>
    </location>
    <ligand>
        <name>substrate</name>
    </ligand>
</feature>
<dbReference type="RefSeq" id="WP_045803084.1">
    <property type="nucleotide sequence ID" value="NZ_CP011071.1"/>
</dbReference>
<reference evidence="14 15" key="1">
    <citation type="submission" date="2015-03" db="EMBL/GenBank/DDBJ databases">
        <title>Complete genome sequence of Muricauda lutaonensis CC-HSB-11T, isolated from a coastal hot spring.</title>
        <authorList>
            <person name="Kim K.M."/>
        </authorList>
    </citation>
    <scope>NUCLEOTIDE SEQUENCE [LARGE SCALE GENOMIC DNA]</scope>
    <source>
        <strain evidence="14 15">CC-HSB-11</strain>
    </source>
</reference>
<dbReference type="EMBL" id="CP011071">
    <property type="protein sequence ID" value="AKA36568.1"/>
    <property type="molecule type" value="Genomic_DNA"/>
</dbReference>
<evidence type="ECO:0000313" key="15">
    <source>
        <dbReference type="Proteomes" id="UP000032726"/>
    </source>
</evidence>
<dbReference type="STRING" id="516051.VC82_3024"/>